<gene>
    <name evidence="6" type="ORF">ACFFIX_12070</name>
</gene>
<evidence type="ECO:0000256" key="1">
    <source>
        <dbReference type="ARBA" id="ARBA00023015"/>
    </source>
</evidence>
<dbReference type="InterPro" id="IPR001387">
    <property type="entry name" value="Cro/C1-type_HTH"/>
</dbReference>
<dbReference type="CDD" id="cd01392">
    <property type="entry name" value="HTH_LacI"/>
    <property type="match status" value="1"/>
</dbReference>
<name>A0ABV6GF33_9BACI</name>
<keyword evidence="7" id="KW-1185">Reference proteome</keyword>
<keyword evidence="3" id="KW-0804">Transcription</keyword>
<evidence type="ECO:0000256" key="3">
    <source>
        <dbReference type="ARBA" id="ARBA00023163"/>
    </source>
</evidence>
<dbReference type="SUPFAM" id="SSF47413">
    <property type="entry name" value="lambda repressor-like DNA-binding domains"/>
    <property type="match status" value="1"/>
</dbReference>
<evidence type="ECO:0000313" key="6">
    <source>
        <dbReference type="EMBL" id="MFC0272189.1"/>
    </source>
</evidence>
<proteinExistence type="predicted"/>
<dbReference type="PRINTS" id="PR00036">
    <property type="entry name" value="HTHLACI"/>
</dbReference>
<evidence type="ECO:0000259" key="5">
    <source>
        <dbReference type="PROSITE" id="PS50943"/>
    </source>
</evidence>
<dbReference type="Gene3D" id="1.10.260.40">
    <property type="entry name" value="lambda repressor-like DNA-binding domains"/>
    <property type="match status" value="1"/>
</dbReference>
<dbReference type="InterPro" id="IPR028082">
    <property type="entry name" value="Peripla_BP_I"/>
</dbReference>
<dbReference type="GO" id="GO:0003677">
    <property type="term" value="F:DNA binding"/>
    <property type="evidence" value="ECO:0007669"/>
    <property type="project" value="UniProtKB-KW"/>
</dbReference>
<reference evidence="6 7" key="1">
    <citation type="submission" date="2024-09" db="EMBL/GenBank/DDBJ databases">
        <authorList>
            <person name="Sun Q."/>
            <person name="Mori K."/>
        </authorList>
    </citation>
    <scope>NUCLEOTIDE SEQUENCE [LARGE SCALE GENOMIC DNA]</scope>
    <source>
        <strain evidence="6 7">CCM 7228</strain>
    </source>
</reference>
<organism evidence="6 7">
    <name type="scientific">Metabacillus herbersteinensis</name>
    <dbReference type="NCBI Taxonomy" id="283816"/>
    <lineage>
        <taxon>Bacteria</taxon>
        <taxon>Bacillati</taxon>
        <taxon>Bacillota</taxon>
        <taxon>Bacilli</taxon>
        <taxon>Bacillales</taxon>
        <taxon>Bacillaceae</taxon>
        <taxon>Metabacillus</taxon>
    </lineage>
</organism>
<dbReference type="SMART" id="SM00354">
    <property type="entry name" value="HTH_LACI"/>
    <property type="match status" value="1"/>
</dbReference>
<keyword evidence="1" id="KW-0805">Transcription regulation</keyword>
<evidence type="ECO:0000313" key="7">
    <source>
        <dbReference type="Proteomes" id="UP001589854"/>
    </source>
</evidence>
<keyword evidence="2 6" id="KW-0238">DNA-binding</keyword>
<dbReference type="CDD" id="cd19975">
    <property type="entry name" value="PBP1_CcpA-like"/>
    <property type="match status" value="1"/>
</dbReference>
<dbReference type="PROSITE" id="PS50932">
    <property type="entry name" value="HTH_LACI_2"/>
    <property type="match status" value="1"/>
</dbReference>
<dbReference type="SUPFAM" id="SSF53822">
    <property type="entry name" value="Periplasmic binding protein-like I"/>
    <property type="match status" value="1"/>
</dbReference>
<dbReference type="InterPro" id="IPR000843">
    <property type="entry name" value="HTH_LacI"/>
</dbReference>
<feature type="domain" description="HTH cro/C1-type" evidence="5">
    <location>
        <begin position="4"/>
        <end position="47"/>
    </location>
</feature>
<dbReference type="Pfam" id="PF00532">
    <property type="entry name" value="Peripla_BP_1"/>
    <property type="match status" value="1"/>
</dbReference>
<dbReference type="Gene3D" id="3.40.50.2300">
    <property type="match status" value="2"/>
</dbReference>
<dbReference type="PROSITE" id="PS00356">
    <property type="entry name" value="HTH_LACI_1"/>
    <property type="match status" value="1"/>
</dbReference>
<sequence length="335" mass="37117">MTPTIKDVAKKANVSIATVSRILNNKPGFTPETKLKVLKVIEEIGYQPNGMARGLINKKTQTIGVIFPNVSNMYSAEVLSGIEDAAHEDGSSVIVCKTDSSMERTMKYLRVLAEKRVDGIVFASEMIKEPFYKFMQDVKIPVVLLSSISYQYPIPYVKVDDRHAAYTATIYLIEQGHKKIAMICGDRNDLIAGIPRVEGYKEALQHSGISVIEDYIINANGFAYHNGQEAMDEILVKKLDVTAIFASSDEMALGVLTTAHQKGIKIPDDFSVMGYDDLKLAQMSIPQLTTVAQPLYNMGKSAASMLFEMIATGEQVQSRIMPHSIIKRDSVKERL</sequence>
<dbReference type="RefSeq" id="WP_378934241.1">
    <property type="nucleotide sequence ID" value="NZ_JBHLVO010000008.1"/>
</dbReference>
<dbReference type="Proteomes" id="UP001589854">
    <property type="component" value="Unassembled WGS sequence"/>
</dbReference>
<dbReference type="PROSITE" id="PS50943">
    <property type="entry name" value="HTH_CROC1"/>
    <property type="match status" value="1"/>
</dbReference>
<dbReference type="Pfam" id="PF00356">
    <property type="entry name" value="LacI"/>
    <property type="match status" value="1"/>
</dbReference>
<evidence type="ECO:0000259" key="4">
    <source>
        <dbReference type="PROSITE" id="PS50932"/>
    </source>
</evidence>
<evidence type="ECO:0000256" key="2">
    <source>
        <dbReference type="ARBA" id="ARBA00023125"/>
    </source>
</evidence>
<dbReference type="PANTHER" id="PTHR30146:SF149">
    <property type="entry name" value="HTH-TYPE TRANSCRIPTIONAL REGULATOR EBGR"/>
    <property type="match status" value="1"/>
</dbReference>
<dbReference type="PANTHER" id="PTHR30146">
    <property type="entry name" value="LACI-RELATED TRANSCRIPTIONAL REPRESSOR"/>
    <property type="match status" value="1"/>
</dbReference>
<feature type="domain" description="HTH lacI-type" evidence="4">
    <location>
        <begin position="3"/>
        <end position="57"/>
    </location>
</feature>
<accession>A0ABV6GF33</accession>
<protein>
    <submittedName>
        <fullName evidence="6">LacI family DNA-binding transcriptional regulator</fullName>
    </submittedName>
</protein>
<dbReference type="InterPro" id="IPR010982">
    <property type="entry name" value="Lambda_DNA-bd_dom_sf"/>
</dbReference>
<dbReference type="InterPro" id="IPR001761">
    <property type="entry name" value="Peripla_BP/Lac1_sug-bd_dom"/>
</dbReference>
<comment type="caution">
    <text evidence="6">The sequence shown here is derived from an EMBL/GenBank/DDBJ whole genome shotgun (WGS) entry which is preliminary data.</text>
</comment>
<dbReference type="EMBL" id="JBHLVO010000008">
    <property type="protein sequence ID" value="MFC0272189.1"/>
    <property type="molecule type" value="Genomic_DNA"/>
</dbReference>